<dbReference type="GO" id="GO:0003677">
    <property type="term" value="F:DNA binding"/>
    <property type="evidence" value="ECO:0007669"/>
    <property type="project" value="UniProtKB-KW"/>
</dbReference>
<name>A0A919LTN4_KLEPN</name>
<dbReference type="AlphaFoldDB" id="A0A919LTN4"/>
<keyword evidence="1" id="KW-0805">Transcription regulation</keyword>
<evidence type="ECO:0000256" key="1">
    <source>
        <dbReference type="ARBA" id="ARBA00023015"/>
    </source>
</evidence>
<keyword evidence="2" id="KW-0238">DNA-binding</keyword>
<protein>
    <recommendedName>
        <fullName evidence="4">Transcriptional regulator LacI/GalR-like sensor domain-containing protein</fullName>
    </recommendedName>
</protein>
<evidence type="ECO:0000256" key="3">
    <source>
        <dbReference type="ARBA" id="ARBA00023163"/>
    </source>
</evidence>
<dbReference type="Pfam" id="PF13377">
    <property type="entry name" value="Peripla_BP_3"/>
    <property type="match status" value="1"/>
</dbReference>
<evidence type="ECO:0000256" key="2">
    <source>
        <dbReference type="ARBA" id="ARBA00023125"/>
    </source>
</evidence>
<reference evidence="5" key="1">
    <citation type="submission" date="2020-10" db="EMBL/GenBank/DDBJ databases">
        <title>Genome Sequence of ESBL Producing Zambian Clinical Strains.</title>
        <authorList>
            <person name="Shawa M."/>
            <person name="Furuta Y."/>
            <person name="Simbotwe M."/>
            <person name="Mulenga E."/>
            <person name="Mubanga M."/>
            <person name="Mulenga G."/>
            <person name="Kaile C."/>
            <person name="Zorigt T."/>
            <person name="Hang'ombe B."/>
            <person name="Higashi H."/>
        </authorList>
    </citation>
    <scope>NUCLEOTIDE SEQUENCE</scope>
    <source>
        <strain evidence="5">Zam_UTH_09</strain>
    </source>
</reference>
<comment type="caution">
    <text evidence="5">The sequence shown here is derived from an EMBL/GenBank/DDBJ whole genome shotgun (WGS) entry which is preliminary data.</text>
</comment>
<keyword evidence="3" id="KW-0804">Transcription</keyword>
<accession>A0A919LTN4</accession>
<evidence type="ECO:0000259" key="4">
    <source>
        <dbReference type="Pfam" id="PF13377"/>
    </source>
</evidence>
<dbReference type="InterPro" id="IPR046335">
    <property type="entry name" value="LacI/GalR-like_sensor"/>
</dbReference>
<proteinExistence type="predicted"/>
<dbReference type="Gene3D" id="3.40.50.2300">
    <property type="match status" value="1"/>
</dbReference>
<gene>
    <name evidence="5" type="ORF">KPZU09_15260</name>
</gene>
<organism evidence="5 6">
    <name type="scientific">Klebsiella pneumoniae</name>
    <dbReference type="NCBI Taxonomy" id="573"/>
    <lineage>
        <taxon>Bacteria</taxon>
        <taxon>Pseudomonadati</taxon>
        <taxon>Pseudomonadota</taxon>
        <taxon>Gammaproteobacteria</taxon>
        <taxon>Enterobacterales</taxon>
        <taxon>Enterobacteriaceae</taxon>
        <taxon>Klebsiella/Raoultella group</taxon>
        <taxon>Klebsiella</taxon>
        <taxon>Klebsiella pneumoniae complex</taxon>
    </lineage>
</organism>
<feature type="domain" description="Transcriptional regulator LacI/GalR-like sensor" evidence="4">
    <location>
        <begin position="1"/>
        <end position="50"/>
    </location>
</feature>
<dbReference type="SUPFAM" id="SSF53822">
    <property type="entry name" value="Periplasmic binding protein-like I"/>
    <property type="match status" value="1"/>
</dbReference>
<evidence type="ECO:0000313" key="6">
    <source>
        <dbReference type="Proteomes" id="UP000655094"/>
    </source>
</evidence>
<sequence>MALGVLSALAQLNRSGSRAVSVTGYDDTADSLYFQPPLTTVAQDFDLLGKGRWSG</sequence>
<dbReference type="Proteomes" id="UP000655094">
    <property type="component" value="Unassembled WGS sequence"/>
</dbReference>
<dbReference type="InterPro" id="IPR028082">
    <property type="entry name" value="Peripla_BP_I"/>
</dbReference>
<dbReference type="EMBL" id="BNFF01000001">
    <property type="protein sequence ID" value="GHK51790.1"/>
    <property type="molecule type" value="Genomic_DNA"/>
</dbReference>
<evidence type="ECO:0000313" key="5">
    <source>
        <dbReference type="EMBL" id="GHK51790.1"/>
    </source>
</evidence>